<evidence type="ECO:0000256" key="1">
    <source>
        <dbReference type="SAM" id="Phobius"/>
    </source>
</evidence>
<dbReference type="SUPFAM" id="SSF81343">
    <property type="entry name" value="Fumarate reductase respiratory complex transmembrane subunits"/>
    <property type="match status" value="1"/>
</dbReference>
<accession>A0ABQ0E0A4</accession>
<dbReference type="InterPro" id="IPR011138">
    <property type="entry name" value="Cytochrome_b-558"/>
</dbReference>
<name>A0ABQ0E0A4_9PORP</name>
<dbReference type="EMBL" id="BAAFSF010000001">
    <property type="protein sequence ID" value="GAB1251118.1"/>
    <property type="molecule type" value="Genomic_DNA"/>
</dbReference>
<protein>
    <submittedName>
        <fullName evidence="2">Succinate dehydrogenase/fumarate reductase cytochrome b subunit</fullName>
    </submittedName>
</protein>
<feature type="transmembrane region" description="Helical" evidence="1">
    <location>
        <begin position="148"/>
        <end position="169"/>
    </location>
</feature>
<dbReference type="InterPro" id="IPR034804">
    <property type="entry name" value="SQR/QFR_C/D"/>
</dbReference>
<dbReference type="CDD" id="cd03498">
    <property type="entry name" value="SQR_TypeB_2_TM"/>
    <property type="match status" value="1"/>
</dbReference>
<dbReference type="Proteomes" id="UP001628220">
    <property type="component" value="Unassembled WGS sequence"/>
</dbReference>
<proteinExistence type="predicted"/>
<keyword evidence="1" id="KW-0472">Membrane</keyword>
<keyword evidence="1" id="KW-0812">Transmembrane</keyword>
<feature type="transmembrane region" description="Helical" evidence="1">
    <location>
        <begin position="42"/>
        <end position="65"/>
    </location>
</feature>
<keyword evidence="3" id="KW-1185">Reference proteome</keyword>
<sequence length="223" mass="25052">MSVTGLALILFLLFHMSMNLVAIFSAEAYNMVCAFLGANWYALVASLALAVLAVIHIFYATWLTLMNRRARGNDRYAVTARPKGVSWESKNMFVLGLIIFLGLILHLCNFWAKMQLAELMGQHDLGIEGVSGPQDGAGLIRYTFSNPIYVILYIIWLVALWFHLTHGFWSALQTLGWNGKKWLHRIQVISTVFATIIVLGFAVVVCAYFFFNLEAGALTFTNF</sequence>
<evidence type="ECO:0000313" key="3">
    <source>
        <dbReference type="Proteomes" id="UP001628220"/>
    </source>
</evidence>
<dbReference type="Gene3D" id="1.20.1300.10">
    <property type="entry name" value="Fumarate reductase/succinate dehydrogenase, transmembrane subunit"/>
    <property type="match status" value="1"/>
</dbReference>
<feature type="transmembrane region" description="Helical" evidence="1">
    <location>
        <begin position="92"/>
        <end position="112"/>
    </location>
</feature>
<dbReference type="NCBIfam" id="TIGR02046">
    <property type="entry name" value="sdhC_b558_fam"/>
    <property type="match status" value="1"/>
</dbReference>
<gene>
    <name evidence="2" type="ORF">Tsumi_02220</name>
</gene>
<keyword evidence="1" id="KW-1133">Transmembrane helix</keyword>
<reference evidence="2 3" key="1">
    <citation type="journal article" date="2025" name="Int. J. Syst. Evol. Microbiol.">
        <title>Desulfovibrio falkowii sp. nov., Porphyromonas miyakawae sp. nov., Mediterraneibacter flintii sp. nov. and Owariibacterium komagatae gen. nov., sp. nov., isolated from human faeces.</title>
        <authorList>
            <person name="Hamaguchi T."/>
            <person name="Ohara M."/>
            <person name="Hisatomi A."/>
            <person name="Sekiguchi K."/>
            <person name="Takeda J.I."/>
            <person name="Ueyama J."/>
            <person name="Ito M."/>
            <person name="Nishiwaki H."/>
            <person name="Ogi T."/>
            <person name="Hirayama M."/>
            <person name="Ohkuma M."/>
            <person name="Sakamoto M."/>
            <person name="Ohno K."/>
        </authorList>
    </citation>
    <scope>NUCLEOTIDE SEQUENCE [LARGE SCALE GENOMIC DNA]</scope>
    <source>
        <strain evidence="2 3">13CB11C</strain>
    </source>
</reference>
<feature type="transmembrane region" description="Helical" evidence="1">
    <location>
        <begin position="189"/>
        <end position="211"/>
    </location>
</feature>
<evidence type="ECO:0000313" key="2">
    <source>
        <dbReference type="EMBL" id="GAB1251118.1"/>
    </source>
</evidence>
<organism evidence="2 3">
    <name type="scientific">Porphyromonas miyakawae</name>
    <dbReference type="NCBI Taxonomy" id="3137470"/>
    <lineage>
        <taxon>Bacteria</taxon>
        <taxon>Pseudomonadati</taxon>
        <taxon>Bacteroidota</taxon>
        <taxon>Bacteroidia</taxon>
        <taxon>Bacteroidales</taxon>
        <taxon>Porphyromonadaceae</taxon>
        <taxon>Porphyromonas</taxon>
    </lineage>
</organism>
<comment type="caution">
    <text evidence="2">The sequence shown here is derived from an EMBL/GenBank/DDBJ whole genome shotgun (WGS) entry which is preliminary data.</text>
</comment>